<protein>
    <submittedName>
        <fullName evidence="1">Uncharacterized protein</fullName>
    </submittedName>
</protein>
<name>A0A2P6PLL9_ROSCH</name>
<organism evidence="1 2">
    <name type="scientific">Rosa chinensis</name>
    <name type="common">China rose</name>
    <dbReference type="NCBI Taxonomy" id="74649"/>
    <lineage>
        <taxon>Eukaryota</taxon>
        <taxon>Viridiplantae</taxon>
        <taxon>Streptophyta</taxon>
        <taxon>Embryophyta</taxon>
        <taxon>Tracheophyta</taxon>
        <taxon>Spermatophyta</taxon>
        <taxon>Magnoliopsida</taxon>
        <taxon>eudicotyledons</taxon>
        <taxon>Gunneridae</taxon>
        <taxon>Pentapetalae</taxon>
        <taxon>rosids</taxon>
        <taxon>fabids</taxon>
        <taxon>Rosales</taxon>
        <taxon>Rosaceae</taxon>
        <taxon>Rosoideae</taxon>
        <taxon>Rosoideae incertae sedis</taxon>
        <taxon>Rosa</taxon>
    </lineage>
</organism>
<dbReference type="Proteomes" id="UP000238479">
    <property type="component" value="Chromosome 6"/>
</dbReference>
<proteinExistence type="predicted"/>
<dbReference type="AlphaFoldDB" id="A0A2P6PLL9"/>
<sequence length="84" mass="9313">MGSLEDRDRGSWVEEEEEITNCIFRALLPVLLSGISVCCPCHLFICRANSVSRASSSEPFLSCLFIFKIATEASRTKKNKNKGA</sequence>
<evidence type="ECO:0000313" key="2">
    <source>
        <dbReference type="Proteomes" id="UP000238479"/>
    </source>
</evidence>
<keyword evidence="2" id="KW-1185">Reference proteome</keyword>
<dbReference type="Gramene" id="PRQ22806">
    <property type="protein sequence ID" value="PRQ22806"/>
    <property type="gene ID" value="RchiOBHm_Chr6g0254261"/>
</dbReference>
<accession>A0A2P6PLL9</accession>
<gene>
    <name evidence="1" type="ORF">RchiOBHm_Chr6g0254261</name>
</gene>
<dbReference type="EMBL" id="PDCK01000044">
    <property type="protein sequence ID" value="PRQ22806.1"/>
    <property type="molecule type" value="Genomic_DNA"/>
</dbReference>
<reference evidence="1 2" key="1">
    <citation type="journal article" date="2018" name="Nat. Genet.">
        <title>The Rosa genome provides new insights in the design of modern roses.</title>
        <authorList>
            <person name="Bendahmane M."/>
        </authorList>
    </citation>
    <scope>NUCLEOTIDE SEQUENCE [LARGE SCALE GENOMIC DNA]</scope>
    <source>
        <strain evidence="2">cv. Old Blush</strain>
    </source>
</reference>
<comment type="caution">
    <text evidence="1">The sequence shown here is derived from an EMBL/GenBank/DDBJ whole genome shotgun (WGS) entry which is preliminary data.</text>
</comment>
<evidence type="ECO:0000313" key="1">
    <source>
        <dbReference type="EMBL" id="PRQ22806.1"/>
    </source>
</evidence>